<dbReference type="EMBL" id="QKMR01000011">
    <property type="protein sequence ID" value="PYG87445.1"/>
    <property type="molecule type" value="Genomic_DNA"/>
</dbReference>
<keyword evidence="9" id="KW-1185">Reference proteome</keyword>
<dbReference type="PANTHER" id="PTHR32089">
    <property type="entry name" value="METHYL-ACCEPTING CHEMOTAXIS PROTEIN MCPB"/>
    <property type="match status" value="1"/>
</dbReference>
<protein>
    <submittedName>
        <fullName evidence="8">Methyl-accepting chemotaxis sensory transducer with TarH sensor</fullName>
    </submittedName>
</protein>
<feature type="coiled-coil region" evidence="4">
    <location>
        <begin position="703"/>
        <end position="730"/>
    </location>
</feature>
<keyword evidence="1 3" id="KW-0807">Transducer</keyword>
<comment type="caution">
    <text evidence="8">The sequence shown here is derived from an EMBL/GenBank/DDBJ whole genome shotgun (WGS) entry which is preliminary data.</text>
</comment>
<evidence type="ECO:0000313" key="9">
    <source>
        <dbReference type="Proteomes" id="UP000248132"/>
    </source>
</evidence>
<keyword evidence="5" id="KW-1133">Transmembrane helix</keyword>
<dbReference type="AlphaFoldDB" id="A0A318XLI3"/>
<dbReference type="Proteomes" id="UP000248132">
    <property type="component" value="Unassembled WGS sequence"/>
</dbReference>
<dbReference type="CDD" id="cd06225">
    <property type="entry name" value="HAMP"/>
    <property type="match status" value="1"/>
</dbReference>
<feature type="transmembrane region" description="Helical" evidence="5">
    <location>
        <begin position="63"/>
        <end position="83"/>
    </location>
</feature>
<dbReference type="OrthoDB" id="9760371at2"/>
<evidence type="ECO:0000256" key="3">
    <source>
        <dbReference type="PROSITE-ProRule" id="PRU00284"/>
    </source>
</evidence>
<sequence length="736" mass="80587">MNTNNIGLKSKSFFAKFTSIFSSSANKLFKRKMIDGGKKSPDKVSGLSGRFVFLRRFKIKTRLIASFVLLLIAVISVTGIFSYNSSTETIDDKVKRYSLQVMDQTGVVLENKINRMEEYINDIGLDRNIQNAVLKYNTGSAFDQYEQVKIITEYLMTKFVDADDVDYCAIIHGEDFSQVQVFNRGQAELDEEKAAKTDAQRLQWSYMDFVQSGKTVSYYGILQNVKGVTSGGVIAKMVLIPKTNYLASGFEGLDIGKDQETNKIFPVFVVDSEGTILASRNTESYAVDSSNDNSKLIAGEIKKIAAADSKNKSGNLDISVSDADSLVTYSRIGNKDWYVVSVIPYEYLNSAANELRTKIIFIGFICIIAAFLLCLFIARSVSKPLSKLVAIMKKAKMGDLTNHVKDNGKDEIADVCNNYNDMISNICLLIQKVKESSLHVFSSADKIATASEQTYSVSEQVSQSIQEMAMGSTDQASEINDSVADISKLSEGIAFVEENVAKVISIASRISGLNENAASTINELNLKSAQVSDTTNKVYTNINDLSNSMKEIQKILKMQNTISEQTNLLALNASIEAARAGDAGKGFAVVASEVSKLAEKSKEFNRVINGIISSIGHKTDDTVGEVLKSNEVVNEQINAVKGTEKLFDTVFGSMEEVLANIGITEKSVADIMKSKDNVLESIENISAVAQESAAATEQITASTQEQITAAEELSNQAKDLKELAEALNTEITKFRI</sequence>
<gene>
    <name evidence="8" type="ORF">LY28_02115</name>
</gene>
<dbReference type="InterPro" id="IPR004089">
    <property type="entry name" value="MCPsignal_dom"/>
</dbReference>
<evidence type="ECO:0000259" key="7">
    <source>
        <dbReference type="PROSITE" id="PS50885"/>
    </source>
</evidence>
<keyword evidence="5" id="KW-0812">Transmembrane</keyword>
<dbReference type="GO" id="GO:0016020">
    <property type="term" value="C:membrane"/>
    <property type="evidence" value="ECO:0007669"/>
    <property type="project" value="InterPro"/>
</dbReference>
<keyword evidence="4" id="KW-0175">Coiled coil</keyword>
<dbReference type="Gene3D" id="1.10.287.950">
    <property type="entry name" value="Methyl-accepting chemotaxis protein"/>
    <property type="match status" value="1"/>
</dbReference>
<organism evidence="8 9">
    <name type="scientific">Ruminiclostridium sufflavum DSM 19573</name>
    <dbReference type="NCBI Taxonomy" id="1121337"/>
    <lineage>
        <taxon>Bacteria</taxon>
        <taxon>Bacillati</taxon>
        <taxon>Bacillota</taxon>
        <taxon>Clostridia</taxon>
        <taxon>Eubacteriales</taxon>
        <taxon>Oscillospiraceae</taxon>
        <taxon>Ruminiclostridium</taxon>
    </lineage>
</organism>
<dbReference type="RefSeq" id="WP_110462142.1">
    <property type="nucleotide sequence ID" value="NZ_QKMR01000011.1"/>
</dbReference>
<dbReference type="SUPFAM" id="SSF58104">
    <property type="entry name" value="Methyl-accepting chemotaxis protein (MCP) signaling domain"/>
    <property type="match status" value="1"/>
</dbReference>
<evidence type="ECO:0000313" key="8">
    <source>
        <dbReference type="EMBL" id="PYG87445.1"/>
    </source>
</evidence>
<dbReference type="InterPro" id="IPR003660">
    <property type="entry name" value="HAMP_dom"/>
</dbReference>
<name>A0A318XLI3_9FIRM</name>
<accession>A0A318XLI3</accession>
<comment type="similarity">
    <text evidence="2">Belongs to the methyl-accepting chemotaxis (MCP) protein family.</text>
</comment>
<feature type="domain" description="Methyl-accepting transducer" evidence="6">
    <location>
        <begin position="450"/>
        <end position="700"/>
    </location>
</feature>
<keyword evidence="5" id="KW-0472">Membrane</keyword>
<dbReference type="SMART" id="SM00304">
    <property type="entry name" value="HAMP"/>
    <property type="match status" value="1"/>
</dbReference>
<feature type="transmembrane region" description="Helical" evidence="5">
    <location>
        <begin position="359"/>
        <end position="378"/>
    </location>
</feature>
<evidence type="ECO:0000256" key="2">
    <source>
        <dbReference type="ARBA" id="ARBA00029447"/>
    </source>
</evidence>
<reference evidence="8 9" key="1">
    <citation type="submission" date="2018-06" db="EMBL/GenBank/DDBJ databases">
        <title>Genomic Encyclopedia of Type Strains, Phase I: the one thousand microbial genomes (KMG-I) project.</title>
        <authorList>
            <person name="Kyrpides N."/>
        </authorList>
    </citation>
    <scope>NUCLEOTIDE SEQUENCE [LARGE SCALE GENOMIC DNA]</scope>
    <source>
        <strain evidence="8 9">DSM 19573</strain>
    </source>
</reference>
<dbReference type="PROSITE" id="PS50111">
    <property type="entry name" value="CHEMOTAXIS_TRANSDUC_2"/>
    <property type="match status" value="1"/>
</dbReference>
<dbReference type="GO" id="GO:0007165">
    <property type="term" value="P:signal transduction"/>
    <property type="evidence" value="ECO:0007669"/>
    <property type="project" value="UniProtKB-KW"/>
</dbReference>
<dbReference type="Pfam" id="PF00672">
    <property type="entry name" value="HAMP"/>
    <property type="match status" value="1"/>
</dbReference>
<feature type="domain" description="HAMP" evidence="7">
    <location>
        <begin position="379"/>
        <end position="431"/>
    </location>
</feature>
<evidence type="ECO:0000259" key="6">
    <source>
        <dbReference type="PROSITE" id="PS50111"/>
    </source>
</evidence>
<evidence type="ECO:0000256" key="5">
    <source>
        <dbReference type="SAM" id="Phobius"/>
    </source>
</evidence>
<evidence type="ECO:0000256" key="4">
    <source>
        <dbReference type="SAM" id="Coils"/>
    </source>
</evidence>
<dbReference type="Pfam" id="PF00015">
    <property type="entry name" value="MCPsignal"/>
    <property type="match status" value="1"/>
</dbReference>
<dbReference type="PROSITE" id="PS50885">
    <property type="entry name" value="HAMP"/>
    <property type="match status" value="1"/>
</dbReference>
<dbReference type="Gene3D" id="3.30.450.20">
    <property type="entry name" value="PAS domain"/>
    <property type="match status" value="1"/>
</dbReference>
<proteinExistence type="inferred from homology"/>
<evidence type="ECO:0000256" key="1">
    <source>
        <dbReference type="ARBA" id="ARBA00023224"/>
    </source>
</evidence>
<dbReference type="SMART" id="SM00283">
    <property type="entry name" value="MA"/>
    <property type="match status" value="1"/>
</dbReference>
<dbReference type="PANTHER" id="PTHR32089:SF112">
    <property type="entry name" value="LYSOZYME-LIKE PROTEIN-RELATED"/>
    <property type="match status" value="1"/>
</dbReference>